<evidence type="ECO:0000313" key="3">
    <source>
        <dbReference type="Proteomes" id="UP000179797"/>
    </source>
</evidence>
<dbReference type="STRING" id="915059.NH26_18140"/>
<dbReference type="Pfam" id="PF14059">
    <property type="entry name" value="DUF4251"/>
    <property type="match status" value="1"/>
</dbReference>
<dbReference type="AlphaFoldDB" id="A0A1S1Z4B5"/>
<accession>A0A1S1Z4B5</accession>
<evidence type="ECO:0008006" key="4">
    <source>
        <dbReference type="Google" id="ProtNLM"/>
    </source>
</evidence>
<dbReference type="RefSeq" id="WP_044223298.1">
    <property type="nucleotide sequence ID" value="NZ_JRYR02000001.1"/>
</dbReference>
<dbReference type="InterPro" id="IPR025347">
    <property type="entry name" value="DUF4251"/>
</dbReference>
<keyword evidence="1" id="KW-0732">Signal</keyword>
<organism evidence="2 3">
    <name type="scientific">Flammeovirga pacifica</name>
    <dbReference type="NCBI Taxonomy" id="915059"/>
    <lineage>
        <taxon>Bacteria</taxon>
        <taxon>Pseudomonadati</taxon>
        <taxon>Bacteroidota</taxon>
        <taxon>Cytophagia</taxon>
        <taxon>Cytophagales</taxon>
        <taxon>Flammeovirgaceae</taxon>
        <taxon>Flammeovirga</taxon>
    </lineage>
</organism>
<gene>
    <name evidence="2" type="ORF">NH26_18140</name>
</gene>
<dbReference type="Proteomes" id="UP000179797">
    <property type="component" value="Unassembled WGS sequence"/>
</dbReference>
<keyword evidence="3" id="KW-1185">Reference proteome</keyword>
<evidence type="ECO:0000313" key="2">
    <source>
        <dbReference type="EMBL" id="OHX68126.1"/>
    </source>
</evidence>
<proteinExistence type="predicted"/>
<dbReference type="Gene3D" id="2.40.128.410">
    <property type="match status" value="1"/>
</dbReference>
<protein>
    <recommendedName>
        <fullName evidence="4">DUF4251 domain-containing protein</fullName>
    </recommendedName>
</protein>
<evidence type="ECO:0000256" key="1">
    <source>
        <dbReference type="SAM" id="SignalP"/>
    </source>
</evidence>
<feature type="chain" id="PRO_5010316844" description="DUF4251 domain-containing protein" evidence="1">
    <location>
        <begin position="23"/>
        <end position="204"/>
    </location>
</feature>
<sequence length="204" mass="22651">MKNLIRNIVLLVTLLFAVSINAQDTLSNTKALSKKEIRAQKRAERIKEKEERKKAAKLFEQILHAQAVSGIDSMAFVLEATQVYDRYGNMENVSSNINFVSVNGDMAVFQLGFDGLVGLNGVGGITMEGKISDYKVKEEDNGRRTVSFNVMGPVMLARMQFSIDGNGNFANVKVRSQTENIELSFRGQVVPSKNSSVYEGMKLF</sequence>
<comment type="caution">
    <text evidence="2">The sequence shown here is derived from an EMBL/GenBank/DDBJ whole genome shotgun (WGS) entry which is preliminary data.</text>
</comment>
<dbReference type="OrthoDB" id="982410at2"/>
<reference evidence="2 3" key="1">
    <citation type="journal article" date="2012" name="Int. J. Syst. Evol. Microbiol.">
        <title>Flammeovirga pacifica sp. nov., isolated from deep-sea sediment.</title>
        <authorList>
            <person name="Xu H."/>
            <person name="Fu Y."/>
            <person name="Yang N."/>
            <person name="Ding Z."/>
            <person name="Lai Q."/>
            <person name="Zeng R."/>
        </authorList>
    </citation>
    <scope>NUCLEOTIDE SEQUENCE [LARGE SCALE GENOMIC DNA]</scope>
    <source>
        <strain evidence="3">DSM 24597 / LMG 26175 / WPAGA1</strain>
    </source>
</reference>
<name>A0A1S1Z4B5_FLAPC</name>
<dbReference type="EMBL" id="JRYR02000001">
    <property type="protein sequence ID" value="OHX68126.1"/>
    <property type="molecule type" value="Genomic_DNA"/>
</dbReference>
<feature type="signal peptide" evidence="1">
    <location>
        <begin position="1"/>
        <end position="22"/>
    </location>
</feature>